<gene>
    <name evidence="5" type="ORF">RT717_10100</name>
</gene>
<proteinExistence type="predicted"/>
<keyword evidence="3" id="KW-0804">Transcription</keyword>
<organism evidence="5 6">
    <name type="scientific">Imperialibacter roseus</name>
    <dbReference type="NCBI Taxonomy" id="1324217"/>
    <lineage>
        <taxon>Bacteria</taxon>
        <taxon>Pseudomonadati</taxon>
        <taxon>Bacteroidota</taxon>
        <taxon>Cytophagia</taxon>
        <taxon>Cytophagales</taxon>
        <taxon>Flammeovirgaceae</taxon>
        <taxon>Imperialibacter</taxon>
    </lineage>
</organism>
<evidence type="ECO:0000259" key="4">
    <source>
        <dbReference type="PROSITE" id="PS01124"/>
    </source>
</evidence>
<evidence type="ECO:0000256" key="2">
    <source>
        <dbReference type="ARBA" id="ARBA00023125"/>
    </source>
</evidence>
<dbReference type="Proteomes" id="UP001302349">
    <property type="component" value="Chromosome"/>
</dbReference>
<dbReference type="Gene3D" id="1.10.10.60">
    <property type="entry name" value="Homeodomain-like"/>
    <property type="match status" value="2"/>
</dbReference>
<evidence type="ECO:0000313" key="5">
    <source>
        <dbReference type="EMBL" id="WOK08985.1"/>
    </source>
</evidence>
<dbReference type="SUPFAM" id="SSF46689">
    <property type="entry name" value="Homeodomain-like"/>
    <property type="match status" value="2"/>
</dbReference>
<dbReference type="PROSITE" id="PS00041">
    <property type="entry name" value="HTH_ARAC_FAMILY_1"/>
    <property type="match status" value="1"/>
</dbReference>
<dbReference type="InterPro" id="IPR020449">
    <property type="entry name" value="Tscrpt_reg_AraC-type_HTH"/>
</dbReference>
<dbReference type="InterPro" id="IPR018060">
    <property type="entry name" value="HTH_AraC"/>
</dbReference>
<dbReference type="SUPFAM" id="SSF51215">
    <property type="entry name" value="Regulatory protein AraC"/>
    <property type="match status" value="1"/>
</dbReference>
<name>A0ABZ0IVA5_9BACT</name>
<dbReference type="InterPro" id="IPR009057">
    <property type="entry name" value="Homeodomain-like_sf"/>
</dbReference>
<evidence type="ECO:0000313" key="6">
    <source>
        <dbReference type="Proteomes" id="UP001302349"/>
    </source>
</evidence>
<dbReference type="PANTHER" id="PTHR43280">
    <property type="entry name" value="ARAC-FAMILY TRANSCRIPTIONAL REGULATOR"/>
    <property type="match status" value="1"/>
</dbReference>
<dbReference type="InterPro" id="IPR018062">
    <property type="entry name" value="HTH_AraC-typ_CS"/>
</dbReference>
<dbReference type="PANTHER" id="PTHR43280:SF2">
    <property type="entry name" value="HTH-TYPE TRANSCRIPTIONAL REGULATOR EXSA"/>
    <property type="match status" value="1"/>
</dbReference>
<sequence>MSRSPVANALLFSNRPPEFSDHTLCQYMGSKGAVVPAHITGLGVAVVMSGKATFRINRELIAINEDSFLVVNKGSELSFELERDDTLVALLYFDAALSKLLYNGLLISSNETAGSSAVGKEDFSLVEHVHFMNASLREQFQLLMKLGNSCASFHSLKADMVVRSILDSLISENQNALQISEKLKVVKTVTKIALYKRLAIAREWMESNHQQGVDLQQAADVAMLGKQHFLRLFKRAYQITPHHFLTKTRLDMAEKLLIETDLAVSEICRAVGFDSIPSFTSLFKRTYGEAPGRYRRQMRLH</sequence>
<keyword evidence="1" id="KW-0805">Transcription regulation</keyword>
<reference evidence="5 6" key="1">
    <citation type="journal article" date="2023" name="Microbiol. Resour. Announc.">
        <title>Complete Genome Sequence of Imperialibacter roseus strain P4T.</title>
        <authorList>
            <person name="Tizabi D.R."/>
            <person name="Bachvaroff T."/>
            <person name="Hill R.T."/>
        </authorList>
    </citation>
    <scope>NUCLEOTIDE SEQUENCE [LARGE SCALE GENOMIC DNA]</scope>
    <source>
        <strain evidence="5 6">P4T</strain>
    </source>
</reference>
<feature type="domain" description="HTH araC/xylS-type" evidence="4">
    <location>
        <begin position="199"/>
        <end position="297"/>
    </location>
</feature>
<keyword evidence="2" id="KW-0238">DNA-binding</keyword>
<evidence type="ECO:0000256" key="3">
    <source>
        <dbReference type="ARBA" id="ARBA00023163"/>
    </source>
</evidence>
<dbReference type="SMART" id="SM00342">
    <property type="entry name" value="HTH_ARAC"/>
    <property type="match status" value="1"/>
</dbReference>
<protein>
    <submittedName>
        <fullName evidence="5">AraC family transcriptional regulator</fullName>
    </submittedName>
</protein>
<dbReference type="PRINTS" id="PR00032">
    <property type="entry name" value="HTHARAC"/>
</dbReference>
<dbReference type="InterPro" id="IPR037923">
    <property type="entry name" value="HTH-like"/>
</dbReference>
<evidence type="ECO:0000256" key="1">
    <source>
        <dbReference type="ARBA" id="ARBA00023015"/>
    </source>
</evidence>
<dbReference type="EMBL" id="CP136051">
    <property type="protein sequence ID" value="WOK08985.1"/>
    <property type="molecule type" value="Genomic_DNA"/>
</dbReference>
<dbReference type="Pfam" id="PF12833">
    <property type="entry name" value="HTH_18"/>
    <property type="match status" value="1"/>
</dbReference>
<keyword evidence="6" id="KW-1185">Reference proteome</keyword>
<accession>A0ABZ0IVA5</accession>
<dbReference type="RefSeq" id="WP_317491612.1">
    <property type="nucleotide sequence ID" value="NZ_CP136051.1"/>
</dbReference>
<dbReference type="PROSITE" id="PS01124">
    <property type="entry name" value="HTH_ARAC_FAMILY_2"/>
    <property type="match status" value="1"/>
</dbReference>